<dbReference type="EMBL" id="JACSQA010000005">
    <property type="protein sequence ID" value="MBD8026198.1"/>
    <property type="molecule type" value="Genomic_DNA"/>
</dbReference>
<name>A0ABR8XA45_9BACL</name>
<dbReference type="CDD" id="cd04663">
    <property type="entry name" value="NUDIX_Hydrolase"/>
    <property type="match status" value="1"/>
</dbReference>
<dbReference type="Pfam" id="PF00293">
    <property type="entry name" value="NUDIX"/>
    <property type="match status" value="1"/>
</dbReference>
<dbReference type="InterPro" id="IPR015797">
    <property type="entry name" value="NUDIX_hydrolase-like_dom_sf"/>
</dbReference>
<organism evidence="3 4">
    <name type="scientific">Ureibacillus galli</name>
    <dbReference type="NCBI Taxonomy" id="2762222"/>
    <lineage>
        <taxon>Bacteria</taxon>
        <taxon>Bacillati</taxon>
        <taxon>Bacillota</taxon>
        <taxon>Bacilli</taxon>
        <taxon>Bacillales</taxon>
        <taxon>Caryophanaceae</taxon>
        <taxon>Ureibacillus</taxon>
    </lineage>
</organism>
<evidence type="ECO:0000313" key="4">
    <source>
        <dbReference type="Proteomes" id="UP000640930"/>
    </source>
</evidence>
<dbReference type="SUPFAM" id="SSF55811">
    <property type="entry name" value="Nudix"/>
    <property type="match status" value="1"/>
</dbReference>
<evidence type="ECO:0000256" key="1">
    <source>
        <dbReference type="ARBA" id="ARBA00022801"/>
    </source>
</evidence>
<comment type="caution">
    <text evidence="3">The sequence shown here is derived from an EMBL/GenBank/DDBJ whole genome shotgun (WGS) entry which is preliminary data.</text>
</comment>
<accession>A0ABR8XA45</accession>
<evidence type="ECO:0000313" key="3">
    <source>
        <dbReference type="EMBL" id="MBD8026198.1"/>
    </source>
</evidence>
<sequence>MTRMKDGAPQVLVFQHINLEAGIQIPKGTVDANETPLEAVIREMKEETGLVEFVVDGLLAEDFWENDDGAIHHRYFYKILLEEAPDEWDYQPTGGGAEEGLTFHFFWINNQQEVELVRGHGDYLDYIFHKTAP</sequence>
<dbReference type="PROSITE" id="PS51462">
    <property type="entry name" value="NUDIX"/>
    <property type="match status" value="1"/>
</dbReference>
<keyword evidence="1" id="KW-0378">Hydrolase</keyword>
<dbReference type="PROSITE" id="PS00893">
    <property type="entry name" value="NUDIX_BOX"/>
    <property type="match status" value="1"/>
</dbReference>
<feature type="domain" description="Nudix hydrolase" evidence="2">
    <location>
        <begin position="1"/>
        <end position="130"/>
    </location>
</feature>
<dbReference type="InterPro" id="IPR020084">
    <property type="entry name" value="NUDIX_hydrolase_CS"/>
</dbReference>
<proteinExistence type="predicted"/>
<gene>
    <name evidence="3" type="ORF">H9636_05950</name>
</gene>
<dbReference type="InterPro" id="IPR000086">
    <property type="entry name" value="NUDIX_hydrolase_dom"/>
</dbReference>
<dbReference type="Proteomes" id="UP000640930">
    <property type="component" value="Unassembled WGS sequence"/>
</dbReference>
<keyword evidence="4" id="KW-1185">Reference proteome</keyword>
<evidence type="ECO:0000259" key="2">
    <source>
        <dbReference type="PROSITE" id="PS51462"/>
    </source>
</evidence>
<reference evidence="3 4" key="1">
    <citation type="submission" date="2020-08" db="EMBL/GenBank/DDBJ databases">
        <title>A Genomic Blueprint of the Chicken Gut Microbiome.</title>
        <authorList>
            <person name="Gilroy R."/>
            <person name="Ravi A."/>
            <person name="Getino M."/>
            <person name="Pursley I."/>
            <person name="Horton D.L."/>
            <person name="Alikhan N.-F."/>
            <person name="Baker D."/>
            <person name="Gharbi K."/>
            <person name="Hall N."/>
            <person name="Watson M."/>
            <person name="Adriaenssens E.M."/>
            <person name="Foster-Nyarko E."/>
            <person name="Jarju S."/>
            <person name="Secka A."/>
            <person name="Antonio M."/>
            <person name="Oren A."/>
            <person name="Chaudhuri R."/>
            <person name="La Ragione R.M."/>
            <person name="Hildebrand F."/>
            <person name="Pallen M.J."/>
        </authorList>
    </citation>
    <scope>NUCLEOTIDE SEQUENCE [LARGE SCALE GENOMIC DNA]</scope>
    <source>
        <strain evidence="3 4">Re31</strain>
    </source>
</reference>
<protein>
    <submittedName>
        <fullName evidence="3">NUDIX domain-containing protein</fullName>
    </submittedName>
</protein>
<dbReference type="Gene3D" id="3.90.79.10">
    <property type="entry name" value="Nucleoside Triphosphate Pyrophosphohydrolase"/>
    <property type="match status" value="1"/>
</dbReference>